<dbReference type="RefSeq" id="WP_137621455.1">
    <property type="nucleotide sequence ID" value="NZ_NXMA01000001.1"/>
</dbReference>
<reference evidence="3 4" key="1">
    <citation type="submission" date="2018-05" db="EMBL/GenBank/DDBJ databases">
        <title>Novel Campyloabacter and Helicobacter Species and Strains.</title>
        <authorList>
            <person name="Mannion A.J."/>
            <person name="Shen Z."/>
            <person name="Fox J.G."/>
        </authorList>
    </citation>
    <scope>NUCLEOTIDE SEQUENCE [LARGE SCALE GENOMIC DNA]</scope>
    <source>
        <strain evidence="4">MIT17-670</strain>
    </source>
</reference>
<dbReference type="EMBL" id="NXMA01000001">
    <property type="protein sequence ID" value="TKX33098.1"/>
    <property type="molecule type" value="Genomic_DNA"/>
</dbReference>
<comment type="similarity">
    <text evidence="1">Belongs to the bactofilin family.</text>
</comment>
<dbReference type="Pfam" id="PF04519">
    <property type="entry name" value="Bactofilin"/>
    <property type="match status" value="1"/>
</dbReference>
<name>A0A4U7BLY3_9BACT</name>
<dbReference type="PANTHER" id="PTHR35024">
    <property type="entry name" value="HYPOTHETICAL CYTOSOLIC PROTEIN"/>
    <property type="match status" value="1"/>
</dbReference>
<gene>
    <name evidence="3" type="ORF">CQA76_00255</name>
</gene>
<dbReference type="InterPro" id="IPR007607">
    <property type="entry name" value="BacA/B"/>
</dbReference>
<proteinExistence type="inferred from homology"/>
<evidence type="ECO:0000256" key="1">
    <source>
        <dbReference type="ARBA" id="ARBA00044755"/>
    </source>
</evidence>
<dbReference type="Proteomes" id="UP000310353">
    <property type="component" value="Unassembled WGS sequence"/>
</dbReference>
<dbReference type="AlphaFoldDB" id="A0A4U7BLY3"/>
<evidence type="ECO:0008006" key="5">
    <source>
        <dbReference type="Google" id="ProtNLM"/>
    </source>
</evidence>
<keyword evidence="4" id="KW-1185">Reference proteome</keyword>
<protein>
    <recommendedName>
        <fullName evidence="5">Polymer-forming cytoskeletal family protein</fullName>
    </recommendedName>
</protein>
<accession>A0A4U7BLY3</accession>
<dbReference type="PANTHER" id="PTHR35024:SF4">
    <property type="entry name" value="POLYMER-FORMING CYTOSKELETAL PROTEIN"/>
    <property type="match status" value="1"/>
</dbReference>
<evidence type="ECO:0000313" key="4">
    <source>
        <dbReference type="Proteomes" id="UP000310353"/>
    </source>
</evidence>
<dbReference type="OrthoDB" id="5327254at2"/>
<evidence type="ECO:0000313" key="3">
    <source>
        <dbReference type="EMBL" id="TKX33098.1"/>
    </source>
</evidence>
<evidence type="ECO:0000256" key="2">
    <source>
        <dbReference type="SAM" id="MobiDB-lite"/>
    </source>
</evidence>
<comment type="caution">
    <text evidence="3">The sequence shown here is derived from an EMBL/GenBank/DDBJ whole genome shotgun (WGS) entry which is preliminary data.</text>
</comment>
<sequence length="132" mass="14069">MAIFSKGSNSTAPSSNSETTVISSGARIEGKFYFASMLHVDGELNGVIHSESIVVIGKNGNLKGELKADKIVVNGYFEGELEANSLEILTGGMVNGDINIKELAIENGGRFNGVSKIRQDDPVRLIENAPEE</sequence>
<feature type="region of interest" description="Disordered" evidence="2">
    <location>
        <begin position="1"/>
        <end position="20"/>
    </location>
</feature>
<organism evidence="3 4">
    <name type="scientific">Campylobacter aviculae</name>
    <dbReference type="NCBI Taxonomy" id="2510190"/>
    <lineage>
        <taxon>Bacteria</taxon>
        <taxon>Pseudomonadati</taxon>
        <taxon>Campylobacterota</taxon>
        <taxon>Epsilonproteobacteria</taxon>
        <taxon>Campylobacterales</taxon>
        <taxon>Campylobacteraceae</taxon>
        <taxon>Campylobacter</taxon>
    </lineage>
</organism>